<dbReference type="PANTHER" id="PTHR31963">
    <property type="entry name" value="RAS GUANINE NUCLEOTIDE EXCHANGE FACTOR K"/>
    <property type="match status" value="1"/>
</dbReference>
<keyword evidence="2" id="KW-1133">Transmembrane helix</keyword>
<dbReference type="PANTHER" id="PTHR31963:SF4">
    <property type="entry name" value="GUSTATORY RECEPTOR"/>
    <property type="match status" value="1"/>
</dbReference>
<organism evidence="3 4">
    <name type="scientific">Spirodela intermedia</name>
    <name type="common">Intermediate duckweed</name>
    <dbReference type="NCBI Taxonomy" id="51605"/>
    <lineage>
        <taxon>Eukaryota</taxon>
        <taxon>Viridiplantae</taxon>
        <taxon>Streptophyta</taxon>
        <taxon>Embryophyta</taxon>
        <taxon>Tracheophyta</taxon>
        <taxon>Spermatophyta</taxon>
        <taxon>Magnoliopsida</taxon>
        <taxon>Liliopsida</taxon>
        <taxon>Araceae</taxon>
        <taxon>Lemnoideae</taxon>
        <taxon>Spirodela</taxon>
    </lineage>
</organism>
<evidence type="ECO:0000313" key="3">
    <source>
        <dbReference type="EMBL" id="CAA7409253.1"/>
    </source>
</evidence>
<dbReference type="InterPro" id="IPR021924">
    <property type="entry name" value="DUF3537"/>
</dbReference>
<feature type="transmembrane region" description="Helical" evidence="2">
    <location>
        <begin position="73"/>
        <end position="94"/>
    </location>
</feature>
<feature type="transmembrane region" description="Helical" evidence="2">
    <location>
        <begin position="271"/>
        <end position="294"/>
    </location>
</feature>
<feature type="transmembrane region" description="Helical" evidence="2">
    <location>
        <begin position="306"/>
        <end position="326"/>
    </location>
</feature>
<name>A0A7I8LGU4_SPIIN</name>
<keyword evidence="4" id="KW-1185">Reference proteome</keyword>
<accession>A0A7I8LGU4</accession>
<keyword evidence="2" id="KW-0472">Membrane</keyword>
<feature type="transmembrane region" description="Helical" evidence="2">
    <location>
        <begin position="163"/>
        <end position="184"/>
    </location>
</feature>
<evidence type="ECO:0000256" key="2">
    <source>
        <dbReference type="SAM" id="Phobius"/>
    </source>
</evidence>
<dbReference type="Pfam" id="PF12056">
    <property type="entry name" value="DUF3537"/>
    <property type="match status" value="2"/>
</dbReference>
<feature type="region of interest" description="Disordered" evidence="1">
    <location>
        <begin position="1"/>
        <end position="25"/>
    </location>
</feature>
<sequence length="426" mass="46722">MAQGGHGREAGADLENGGDGSGGERALEATTATPLLLNPTYSRSKSIVSDELRNIRISLKWCGLDHSSFSGKVVSYVAFAVLGLALPLATYLAVQDPESTAITSANKLVQLPETALAAISFFTLSGFFQRQGLRQLLLLDGLREDSVYVRRRYNHELDRASKYLAFILLPSLSVEVVHKVLFFSTVSASAPYLPGELPWNTLCFLSTVASWVYRTGVFLLVCVLFRLTCELQILRFEGFRKLLEGCESDAGDIFREHNRIRRQLLVTSHRYRIFIIGCFVTITVSQLGALLLVLSSRFESNFVNSGDLLVCSVVQLSGLLMCLLGAAKITHRAQRTVAVAARWHVLMTYPSNSGLTAAPAKSVPPTAGQYDAAAAEVRKALVVYLEHNSRGITVFGFALDRGLLHTLFAFEMSLVLWILSKVVVLS</sequence>
<feature type="transmembrane region" description="Helical" evidence="2">
    <location>
        <begin position="114"/>
        <end position="133"/>
    </location>
</feature>
<evidence type="ECO:0000313" key="4">
    <source>
        <dbReference type="Proteomes" id="UP000663760"/>
    </source>
</evidence>
<gene>
    <name evidence="3" type="ORF">SI8410_16019931</name>
</gene>
<dbReference type="OrthoDB" id="1895543at2759"/>
<feature type="transmembrane region" description="Helical" evidence="2">
    <location>
        <begin position="204"/>
        <end position="225"/>
    </location>
</feature>
<protein>
    <submittedName>
        <fullName evidence="3">Uncharacterized protein</fullName>
    </submittedName>
</protein>
<dbReference type="Proteomes" id="UP000663760">
    <property type="component" value="Chromosome 16"/>
</dbReference>
<keyword evidence="2" id="KW-0812">Transmembrane</keyword>
<dbReference type="EMBL" id="LR746279">
    <property type="protein sequence ID" value="CAA7409253.1"/>
    <property type="molecule type" value="Genomic_DNA"/>
</dbReference>
<evidence type="ECO:0000256" key="1">
    <source>
        <dbReference type="SAM" id="MobiDB-lite"/>
    </source>
</evidence>
<dbReference type="AlphaFoldDB" id="A0A7I8LGU4"/>
<proteinExistence type="predicted"/>
<reference evidence="3" key="1">
    <citation type="submission" date="2020-02" db="EMBL/GenBank/DDBJ databases">
        <authorList>
            <person name="Scholz U."/>
            <person name="Mascher M."/>
            <person name="Fiebig A."/>
        </authorList>
    </citation>
    <scope>NUCLEOTIDE SEQUENCE</scope>
</reference>
<feature type="compositionally biased region" description="Basic and acidic residues" evidence="1">
    <location>
        <begin position="1"/>
        <end position="11"/>
    </location>
</feature>